<dbReference type="Gene3D" id="3.40.50.150">
    <property type="entry name" value="Vaccinia Virus protein VP39"/>
    <property type="match status" value="1"/>
</dbReference>
<keyword evidence="2" id="KW-0489">Methyltransferase</keyword>
<keyword evidence="3" id="KW-1185">Reference proteome</keyword>
<dbReference type="GO" id="GO:0008757">
    <property type="term" value="F:S-adenosylmethionine-dependent methyltransferase activity"/>
    <property type="evidence" value="ECO:0007669"/>
    <property type="project" value="InterPro"/>
</dbReference>
<dbReference type="PANTHER" id="PTHR43591">
    <property type="entry name" value="METHYLTRANSFERASE"/>
    <property type="match status" value="1"/>
</dbReference>
<dbReference type="EMBL" id="JAAKZV010000051">
    <property type="protein sequence ID" value="NGN65093.1"/>
    <property type="molecule type" value="Genomic_DNA"/>
</dbReference>
<protein>
    <submittedName>
        <fullName evidence="2">Class I SAM-dependent methyltransferase</fullName>
    </submittedName>
</protein>
<dbReference type="RefSeq" id="WP_165237188.1">
    <property type="nucleotide sequence ID" value="NZ_JAAKZV010000051.1"/>
</dbReference>
<dbReference type="Proteomes" id="UP000481583">
    <property type="component" value="Unassembled WGS sequence"/>
</dbReference>
<gene>
    <name evidence="2" type="ORF">G5C51_14450</name>
</gene>
<dbReference type="Pfam" id="PF08241">
    <property type="entry name" value="Methyltransf_11"/>
    <property type="match status" value="1"/>
</dbReference>
<evidence type="ECO:0000313" key="2">
    <source>
        <dbReference type="EMBL" id="NGN65093.1"/>
    </source>
</evidence>
<dbReference type="CDD" id="cd02440">
    <property type="entry name" value="AdoMet_MTases"/>
    <property type="match status" value="1"/>
</dbReference>
<dbReference type="InterPro" id="IPR013216">
    <property type="entry name" value="Methyltransf_11"/>
</dbReference>
<proteinExistence type="predicted"/>
<dbReference type="PANTHER" id="PTHR43591:SF24">
    <property type="entry name" value="2-METHOXY-6-POLYPRENYL-1,4-BENZOQUINOL METHYLASE, MITOCHONDRIAL"/>
    <property type="match status" value="1"/>
</dbReference>
<comment type="caution">
    <text evidence="2">The sequence shown here is derived from an EMBL/GenBank/DDBJ whole genome shotgun (WGS) entry which is preliminary data.</text>
</comment>
<name>A0A6G4TZ40_9ACTN</name>
<feature type="domain" description="Methyltransferase type 11" evidence="1">
    <location>
        <begin position="66"/>
        <end position="148"/>
    </location>
</feature>
<reference evidence="2 3" key="1">
    <citation type="submission" date="2020-02" db="EMBL/GenBank/DDBJ databases">
        <title>Whole-genome analyses of novel actinobacteria.</title>
        <authorList>
            <person name="Sahin N."/>
        </authorList>
    </citation>
    <scope>NUCLEOTIDE SEQUENCE [LARGE SCALE GENOMIC DNA]</scope>
    <source>
        <strain evidence="2 3">A7024</strain>
    </source>
</reference>
<dbReference type="AlphaFoldDB" id="A0A6G4TZ40"/>
<dbReference type="GO" id="GO:0032259">
    <property type="term" value="P:methylation"/>
    <property type="evidence" value="ECO:0007669"/>
    <property type="project" value="UniProtKB-KW"/>
</dbReference>
<evidence type="ECO:0000313" key="3">
    <source>
        <dbReference type="Proteomes" id="UP000481583"/>
    </source>
</evidence>
<organism evidence="2 3">
    <name type="scientific">Streptomyces coryli</name>
    <dbReference type="NCBI Taxonomy" id="1128680"/>
    <lineage>
        <taxon>Bacteria</taxon>
        <taxon>Bacillati</taxon>
        <taxon>Actinomycetota</taxon>
        <taxon>Actinomycetes</taxon>
        <taxon>Kitasatosporales</taxon>
        <taxon>Streptomycetaceae</taxon>
        <taxon>Streptomyces</taxon>
    </lineage>
</organism>
<keyword evidence="2" id="KW-0808">Transferase</keyword>
<dbReference type="SUPFAM" id="SSF53335">
    <property type="entry name" value="S-adenosyl-L-methionine-dependent methyltransferases"/>
    <property type="match status" value="1"/>
</dbReference>
<accession>A0A6G4TZ40</accession>
<evidence type="ECO:0000259" key="1">
    <source>
        <dbReference type="Pfam" id="PF08241"/>
    </source>
</evidence>
<sequence>MKTSIEAQRKASDELVGDGYDFGYHVTADPLVRYLRDRRLKAGLEQLRRRGALDPANQSVLVVCGGAGGEGIMLRREGFADVTVSDLSPATLEVCRELDPELKTRCLNAEAMAELADGSFDLVVVQDGLHHLPRPALGFTEMLRVARTAVILIEPHESLVGRLIGTEWEVQGTAVNYVFRWNGSFLKQVTLSYLLRDRATVLPRRLWDHNLAVGKLVRRCVPGRWRLPAAKAVYAALTPFNRLGNMMVGVVLLHDPSAAGSKLPAARTTG</sequence>
<dbReference type="InterPro" id="IPR029063">
    <property type="entry name" value="SAM-dependent_MTases_sf"/>
</dbReference>